<sequence length="412" mass="44003">MPKVERLLRDCTLGRASACSSRKLIGLKRQSHYKRCLRELSKYGITPVKSIPDSRVICCHVDKRRISTIQSLTKHPFVKYVEPDFKMRAHPITTSLSRPAKAVGRTRMLSAPSGARKDHGSKPWLKNFVHLPSPKTISLVNVTWNIRRVQAPLVWPITRGSSKKIGIIDTGIAKHPDLVVSGGINTINGSSFLDDNGHGTHVAGIAAARGTKGQIPGAAPRAALYAIKALNANGEGFVSDIIKGINWCIARKISVINMSLGLEGEKSAALREAVKRAHRKGIVIVASAGNSGINSGGIDEPASFPETIAVAASTISNRIAPYSSRGRGVSISAPGNNIRSTWLRNGYKILSGTSMASPHVAGGAALLLAVEPNLKPTQVRSRLQSTASRLTGYGPRSQGAGLLQIASYCVEE</sequence>
<dbReference type="InterPro" id="IPR050131">
    <property type="entry name" value="Peptidase_S8_subtilisin-like"/>
</dbReference>
<dbReference type="InterPro" id="IPR034202">
    <property type="entry name" value="Subtilisin_Carlsberg-like"/>
</dbReference>
<dbReference type="Gene3D" id="3.40.50.200">
    <property type="entry name" value="Peptidase S8/S53 domain"/>
    <property type="match status" value="1"/>
</dbReference>
<protein>
    <submittedName>
        <fullName evidence="8">Aerolysin</fullName>
    </submittedName>
</protein>
<dbReference type="EMBL" id="AP019308">
    <property type="protein sequence ID" value="BBH21067.1"/>
    <property type="molecule type" value="Genomic_DNA"/>
</dbReference>
<dbReference type="Proteomes" id="UP000275368">
    <property type="component" value="Chromosome"/>
</dbReference>
<dbReference type="GO" id="GO:0004252">
    <property type="term" value="F:serine-type endopeptidase activity"/>
    <property type="evidence" value="ECO:0007669"/>
    <property type="project" value="UniProtKB-UniRule"/>
</dbReference>
<evidence type="ECO:0000256" key="6">
    <source>
        <dbReference type="PROSITE-ProRule" id="PRU01240"/>
    </source>
</evidence>
<dbReference type="KEGG" id="pbk:Back11_24120"/>
<proteinExistence type="inferred from homology"/>
<evidence type="ECO:0000313" key="9">
    <source>
        <dbReference type="Proteomes" id="UP000275368"/>
    </source>
</evidence>
<keyword evidence="9" id="KW-1185">Reference proteome</keyword>
<dbReference type="AlphaFoldDB" id="A0A3G9IQB6"/>
<evidence type="ECO:0000256" key="5">
    <source>
        <dbReference type="ARBA" id="ARBA00022825"/>
    </source>
</evidence>
<dbReference type="GO" id="GO:0046872">
    <property type="term" value="F:metal ion binding"/>
    <property type="evidence" value="ECO:0007669"/>
    <property type="project" value="UniProtKB-KW"/>
</dbReference>
<dbReference type="InterPro" id="IPR015500">
    <property type="entry name" value="Peptidase_S8_subtilisin-rel"/>
</dbReference>
<keyword evidence="2 6" id="KW-0645">Protease</keyword>
<evidence type="ECO:0000256" key="1">
    <source>
        <dbReference type="ARBA" id="ARBA00011073"/>
    </source>
</evidence>
<keyword evidence="5 6" id="KW-0720">Serine protease</keyword>
<evidence type="ECO:0000256" key="4">
    <source>
        <dbReference type="ARBA" id="ARBA00022801"/>
    </source>
</evidence>
<dbReference type="PROSITE" id="PS51892">
    <property type="entry name" value="SUBTILASE"/>
    <property type="match status" value="1"/>
</dbReference>
<dbReference type="InterPro" id="IPR023827">
    <property type="entry name" value="Peptidase_S8_Asp-AS"/>
</dbReference>
<name>A0A3G9IQB6_9BACL</name>
<dbReference type="OrthoDB" id="9798386at2"/>
<evidence type="ECO:0000313" key="8">
    <source>
        <dbReference type="EMBL" id="BBH21067.1"/>
    </source>
</evidence>
<dbReference type="PANTHER" id="PTHR43806:SF11">
    <property type="entry name" value="CEREVISIN-RELATED"/>
    <property type="match status" value="1"/>
</dbReference>
<feature type="active site" description="Charge relay system" evidence="6">
    <location>
        <position position="354"/>
    </location>
</feature>
<dbReference type="SUPFAM" id="SSF52743">
    <property type="entry name" value="Subtilisin-like"/>
    <property type="match status" value="1"/>
</dbReference>
<keyword evidence="4 6" id="KW-0378">Hydrolase</keyword>
<dbReference type="PROSITE" id="PS00138">
    <property type="entry name" value="SUBTILASE_SER"/>
    <property type="match status" value="1"/>
</dbReference>
<reference evidence="8 9" key="1">
    <citation type="submission" date="2018-11" db="EMBL/GenBank/DDBJ databases">
        <title>Complete genome sequence of Paenibacillus baekrokdamisoli strain KCTC 33723.</title>
        <authorList>
            <person name="Kang S.W."/>
            <person name="Lee K.C."/>
            <person name="Kim K.K."/>
            <person name="Kim J.S."/>
            <person name="Kim D.S."/>
            <person name="Ko S.H."/>
            <person name="Yang S.H."/>
            <person name="Lee J.S."/>
        </authorList>
    </citation>
    <scope>NUCLEOTIDE SEQUENCE [LARGE SCALE GENOMIC DNA]</scope>
    <source>
        <strain evidence="8 9">KCTC 33723</strain>
    </source>
</reference>
<dbReference type="InterPro" id="IPR036852">
    <property type="entry name" value="Peptidase_S8/S53_dom_sf"/>
</dbReference>
<dbReference type="PROSITE" id="PS00137">
    <property type="entry name" value="SUBTILASE_HIS"/>
    <property type="match status" value="1"/>
</dbReference>
<dbReference type="CDD" id="cd07477">
    <property type="entry name" value="Peptidases_S8_Subtilisin_subset"/>
    <property type="match status" value="1"/>
</dbReference>
<dbReference type="InterPro" id="IPR000209">
    <property type="entry name" value="Peptidase_S8/S53_dom"/>
</dbReference>
<dbReference type="PANTHER" id="PTHR43806">
    <property type="entry name" value="PEPTIDASE S8"/>
    <property type="match status" value="1"/>
</dbReference>
<comment type="similarity">
    <text evidence="1 6 7">Belongs to the peptidase S8 family.</text>
</comment>
<dbReference type="InterPro" id="IPR022398">
    <property type="entry name" value="Peptidase_S8_His-AS"/>
</dbReference>
<evidence type="ECO:0000256" key="7">
    <source>
        <dbReference type="RuleBase" id="RU003355"/>
    </source>
</evidence>
<dbReference type="GO" id="GO:0006508">
    <property type="term" value="P:proteolysis"/>
    <property type="evidence" value="ECO:0007669"/>
    <property type="project" value="UniProtKB-KW"/>
</dbReference>
<feature type="active site" description="Charge relay system" evidence="6">
    <location>
        <position position="198"/>
    </location>
</feature>
<gene>
    <name evidence="8" type="ORF">Back11_24120</name>
</gene>
<keyword evidence="3" id="KW-0479">Metal-binding</keyword>
<dbReference type="PRINTS" id="PR00723">
    <property type="entry name" value="SUBTILISIN"/>
</dbReference>
<evidence type="ECO:0000256" key="2">
    <source>
        <dbReference type="ARBA" id="ARBA00022670"/>
    </source>
</evidence>
<evidence type="ECO:0000256" key="3">
    <source>
        <dbReference type="ARBA" id="ARBA00022723"/>
    </source>
</evidence>
<feature type="active site" description="Charge relay system" evidence="6">
    <location>
        <position position="169"/>
    </location>
</feature>
<accession>A0A3G9IQB6</accession>
<dbReference type="PROSITE" id="PS00136">
    <property type="entry name" value="SUBTILASE_ASP"/>
    <property type="match status" value="1"/>
</dbReference>
<organism evidence="8 9">
    <name type="scientific">Paenibacillus baekrokdamisoli</name>
    <dbReference type="NCBI Taxonomy" id="1712516"/>
    <lineage>
        <taxon>Bacteria</taxon>
        <taxon>Bacillati</taxon>
        <taxon>Bacillota</taxon>
        <taxon>Bacilli</taxon>
        <taxon>Bacillales</taxon>
        <taxon>Paenibacillaceae</taxon>
        <taxon>Paenibacillus</taxon>
    </lineage>
</organism>
<dbReference type="Pfam" id="PF00082">
    <property type="entry name" value="Peptidase_S8"/>
    <property type="match status" value="1"/>
</dbReference>
<dbReference type="InterPro" id="IPR023828">
    <property type="entry name" value="Peptidase_S8_Ser-AS"/>
</dbReference>